<proteinExistence type="predicted"/>
<comment type="caution">
    <text evidence="2">The sequence shown here is derived from an EMBL/GenBank/DDBJ whole genome shotgun (WGS) entry which is preliminary data.</text>
</comment>
<keyword evidence="1" id="KW-0472">Membrane</keyword>
<dbReference type="EMBL" id="JBHUIT010000027">
    <property type="protein sequence ID" value="MFD2257415.1"/>
    <property type="molecule type" value="Genomic_DNA"/>
</dbReference>
<sequence>MGLSAIDEWAIVSDGGQVKPVLKILFGAILFCGFAWLGWWIWQGDGETFSVMIRGEKLPEPDPARYEVLVSELERWQQELGARYQSAATDREREAIEHDARVILELVMPEMMYCWLGTGYDFNGTAEKPGEGPVACGYFVSTVIRDAGFKVNRYKLAQQPSGNIMRTFLPKAACQLKVGADYDSYVDWLEGMRPGIYLIGLDTHVGFIINEGSGIKFIHSSGSGPYGVVAQKREKATALKVSNWRMIGSFSSDAGVIRTWLRRETVKVKN</sequence>
<evidence type="ECO:0000256" key="1">
    <source>
        <dbReference type="SAM" id="Phobius"/>
    </source>
</evidence>
<organism evidence="2 3">
    <name type="scientific">Luteolibacter algae</name>
    <dbReference type="NCBI Taxonomy" id="454151"/>
    <lineage>
        <taxon>Bacteria</taxon>
        <taxon>Pseudomonadati</taxon>
        <taxon>Verrucomicrobiota</taxon>
        <taxon>Verrucomicrobiia</taxon>
        <taxon>Verrucomicrobiales</taxon>
        <taxon>Verrucomicrobiaceae</taxon>
        <taxon>Luteolibacter</taxon>
    </lineage>
</organism>
<name>A0ABW5DAF8_9BACT</name>
<keyword evidence="1" id="KW-1133">Transmembrane helix</keyword>
<keyword evidence="3" id="KW-1185">Reference proteome</keyword>
<evidence type="ECO:0000313" key="3">
    <source>
        <dbReference type="Proteomes" id="UP001597375"/>
    </source>
</evidence>
<evidence type="ECO:0000313" key="2">
    <source>
        <dbReference type="EMBL" id="MFD2257415.1"/>
    </source>
</evidence>
<protein>
    <recommendedName>
        <fullName evidence="4">DUF1460 domain-containing protein</fullName>
    </recommendedName>
</protein>
<dbReference type="Proteomes" id="UP001597375">
    <property type="component" value="Unassembled WGS sequence"/>
</dbReference>
<dbReference type="Gene3D" id="3.90.1720.10">
    <property type="entry name" value="endopeptidase domain like (from Nostoc punctiforme)"/>
    <property type="match status" value="1"/>
</dbReference>
<dbReference type="RefSeq" id="WP_386820702.1">
    <property type="nucleotide sequence ID" value="NZ_JBHUIT010000027.1"/>
</dbReference>
<gene>
    <name evidence="2" type="ORF">ACFSSA_12090</name>
</gene>
<evidence type="ECO:0008006" key="4">
    <source>
        <dbReference type="Google" id="ProtNLM"/>
    </source>
</evidence>
<reference evidence="3" key="1">
    <citation type="journal article" date="2019" name="Int. J. Syst. Evol. Microbiol.">
        <title>The Global Catalogue of Microorganisms (GCM) 10K type strain sequencing project: providing services to taxonomists for standard genome sequencing and annotation.</title>
        <authorList>
            <consortium name="The Broad Institute Genomics Platform"/>
            <consortium name="The Broad Institute Genome Sequencing Center for Infectious Disease"/>
            <person name="Wu L."/>
            <person name="Ma J."/>
        </authorList>
    </citation>
    <scope>NUCLEOTIDE SEQUENCE [LARGE SCALE GENOMIC DNA]</scope>
    <source>
        <strain evidence="3">CGMCC 4.7106</strain>
    </source>
</reference>
<feature type="transmembrane region" description="Helical" evidence="1">
    <location>
        <begin position="21"/>
        <end position="42"/>
    </location>
</feature>
<keyword evidence="1" id="KW-0812">Transmembrane</keyword>
<accession>A0ABW5DAF8</accession>